<reference evidence="1 2" key="1">
    <citation type="submission" date="2012-09" db="EMBL/GenBank/DDBJ databases">
        <title>Genome Sequence of Bacillus sp. DW5-4.</title>
        <authorList>
            <person name="Lai Q."/>
            <person name="Liu Y."/>
            <person name="Shao Z."/>
        </authorList>
    </citation>
    <scope>NUCLEOTIDE SEQUENCE [LARGE SCALE GENOMIC DNA]</scope>
    <source>
        <strain evidence="1 2">DW5-4</strain>
    </source>
</reference>
<sequence>MGVSERFFQLGSQWNVIHLPQKPNGFGILILGDRNHFVQENTSFWLQHYGRNQLLTALKDEGYTLFNSHLHGNHWGCEDAVFSAKQLVHHTLKQEILNREIHVLAEGMGSLVAMSLAEEMPEVLRSIAMVNPCLHLHAQREREKEHKFFYKQLIKELAQSYGCTEKEAETFPLPSCPVHSAHVPIHIWQRLSGAPYSYELHAKPFIDQHMRNPEHCQVDLTLHMFDHPRRIFQSIHKFYKSHEREL</sequence>
<dbReference type="EMBL" id="JOTP01000015">
    <property type="protein sequence ID" value="KEP25895.1"/>
    <property type="molecule type" value="Genomic_DNA"/>
</dbReference>
<dbReference type="Gene3D" id="3.40.50.1820">
    <property type="entry name" value="alpha/beta hydrolase"/>
    <property type="match status" value="1"/>
</dbReference>
<dbReference type="eggNOG" id="COG1073">
    <property type="taxonomic scope" value="Bacteria"/>
</dbReference>
<comment type="caution">
    <text evidence="1">The sequence shown here is derived from an EMBL/GenBank/DDBJ whole genome shotgun (WGS) entry which is preliminary data.</text>
</comment>
<dbReference type="AlphaFoldDB" id="A0A081L9G9"/>
<evidence type="ECO:0000313" key="2">
    <source>
        <dbReference type="Proteomes" id="UP000028091"/>
    </source>
</evidence>
<accession>A0A081L9G9</accession>
<keyword evidence="2" id="KW-1185">Reference proteome</keyword>
<evidence type="ECO:0000313" key="1">
    <source>
        <dbReference type="EMBL" id="KEP25895.1"/>
    </source>
</evidence>
<dbReference type="RefSeq" id="WP_034322945.1">
    <property type="nucleotide sequence ID" value="NZ_JBCMYH010000021.1"/>
</dbReference>
<dbReference type="InterPro" id="IPR029058">
    <property type="entry name" value="AB_hydrolase_fold"/>
</dbReference>
<organism evidence="1 2">
    <name type="scientific">Bacillus zhangzhouensis</name>
    <dbReference type="NCBI Taxonomy" id="1178540"/>
    <lineage>
        <taxon>Bacteria</taxon>
        <taxon>Bacillati</taxon>
        <taxon>Bacillota</taxon>
        <taxon>Bacilli</taxon>
        <taxon>Bacillales</taxon>
        <taxon>Bacillaceae</taxon>
        <taxon>Bacillus</taxon>
    </lineage>
</organism>
<dbReference type="Proteomes" id="UP000028091">
    <property type="component" value="Unassembled WGS sequence"/>
</dbReference>
<protein>
    <recommendedName>
        <fullName evidence="3">Hydrolase</fullName>
    </recommendedName>
</protein>
<proteinExistence type="predicted"/>
<dbReference type="OrthoDB" id="2986585at2"/>
<gene>
    <name evidence="1" type="ORF">BA70_05245</name>
</gene>
<dbReference type="SUPFAM" id="SSF53474">
    <property type="entry name" value="alpha/beta-Hydrolases"/>
    <property type="match status" value="1"/>
</dbReference>
<evidence type="ECO:0008006" key="3">
    <source>
        <dbReference type="Google" id="ProtNLM"/>
    </source>
</evidence>
<name>A0A081L9G9_9BACI</name>